<reference evidence="3" key="1">
    <citation type="submission" date="2021-03" db="EMBL/GenBank/DDBJ databases">
        <title>Actinotalea soli sp. nov., isolated from soil.</title>
        <authorList>
            <person name="Ping W."/>
            <person name="Zhang J."/>
        </authorList>
    </citation>
    <scope>NUCLEOTIDE SEQUENCE</scope>
    <source>
        <strain evidence="3">BY-33</strain>
    </source>
</reference>
<name>A0A939LPF2_9CELL</name>
<evidence type="ECO:0000259" key="2">
    <source>
        <dbReference type="Pfam" id="PF08378"/>
    </source>
</evidence>
<dbReference type="InterPro" id="IPR011528">
    <property type="entry name" value="NERD"/>
</dbReference>
<proteinExistence type="predicted"/>
<dbReference type="RefSeq" id="WP_208055109.1">
    <property type="nucleotide sequence ID" value="NZ_JAGEMK010000002.1"/>
</dbReference>
<evidence type="ECO:0000313" key="3">
    <source>
        <dbReference type="EMBL" id="MBO1751453.1"/>
    </source>
</evidence>
<comment type="caution">
    <text evidence="3">The sequence shown here is derived from an EMBL/GenBank/DDBJ whole genome shotgun (WGS) entry which is preliminary data.</text>
</comment>
<keyword evidence="4" id="KW-1185">Reference proteome</keyword>
<dbReference type="Proteomes" id="UP000664209">
    <property type="component" value="Unassembled WGS sequence"/>
</dbReference>
<dbReference type="Pfam" id="PF08378">
    <property type="entry name" value="NERD"/>
    <property type="match status" value="1"/>
</dbReference>
<gene>
    <name evidence="3" type="ORF">J4G33_06510</name>
</gene>
<sequence length="196" mass="20574">MSTGFDVEDGHLLTAAIDALKQHGWTALDDLQWPGQPLAIIDHVVLGPGGVVVVEHKRWSGLVTAQDGDLLQDGQSRHAAVERAAQAAAALTAPLSPKHRSTVSAVICLDGQDLAPTTVGLGVSAVGDAQLPGHLAGLAPVLSPFDVVDIARHFMRSLIATRTSVQATTADFVIPDSWPAQPPRQRRRRGVLGFGA</sequence>
<organism evidence="3 4">
    <name type="scientific">Actinotalea soli</name>
    <dbReference type="NCBI Taxonomy" id="2819234"/>
    <lineage>
        <taxon>Bacteria</taxon>
        <taxon>Bacillati</taxon>
        <taxon>Actinomycetota</taxon>
        <taxon>Actinomycetes</taxon>
        <taxon>Micrococcales</taxon>
        <taxon>Cellulomonadaceae</taxon>
        <taxon>Actinotalea</taxon>
    </lineage>
</organism>
<accession>A0A939LPF2</accession>
<dbReference type="EMBL" id="JAGEMK010000002">
    <property type="protein sequence ID" value="MBO1751453.1"/>
    <property type="molecule type" value="Genomic_DNA"/>
</dbReference>
<protein>
    <submittedName>
        <fullName evidence="3">NERD domain-containing protein</fullName>
    </submittedName>
</protein>
<evidence type="ECO:0000313" key="4">
    <source>
        <dbReference type="Proteomes" id="UP000664209"/>
    </source>
</evidence>
<dbReference type="AlphaFoldDB" id="A0A939LPF2"/>
<feature type="domain" description="NERD" evidence="2">
    <location>
        <begin position="16"/>
        <end position="104"/>
    </location>
</feature>
<evidence type="ECO:0000256" key="1">
    <source>
        <dbReference type="SAM" id="MobiDB-lite"/>
    </source>
</evidence>
<feature type="region of interest" description="Disordered" evidence="1">
    <location>
        <begin position="177"/>
        <end position="196"/>
    </location>
</feature>